<keyword evidence="4" id="KW-1185">Reference proteome</keyword>
<protein>
    <submittedName>
        <fullName evidence="3">Uncharacterized protein</fullName>
    </submittedName>
</protein>
<organism evidence="3 4">
    <name type="scientific">Rubroshorea leprosula</name>
    <dbReference type="NCBI Taxonomy" id="152421"/>
    <lineage>
        <taxon>Eukaryota</taxon>
        <taxon>Viridiplantae</taxon>
        <taxon>Streptophyta</taxon>
        <taxon>Embryophyta</taxon>
        <taxon>Tracheophyta</taxon>
        <taxon>Spermatophyta</taxon>
        <taxon>Magnoliopsida</taxon>
        <taxon>eudicotyledons</taxon>
        <taxon>Gunneridae</taxon>
        <taxon>Pentapetalae</taxon>
        <taxon>rosids</taxon>
        <taxon>malvids</taxon>
        <taxon>Malvales</taxon>
        <taxon>Dipterocarpaceae</taxon>
        <taxon>Rubroshorea</taxon>
    </lineage>
</organism>
<accession>A0AAV5M5H7</accession>
<dbReference type="Pfam" id="PF00612">
    <property type="entry name" value="IQ"/>
    <property type="match status" value="1"/>
</dbReference>
<evidence type="ECO:0000313" key="3">
    <source>
        <dbReference type="EMBL" id="GKV44141.1"/>
    </source>
</evidence>
<evidence type="ECO:0000256" key="1">
    <source>
        <dbReference type="ARBA" id="ARBA00022860"/>
    </source>
</evidence>
<dbReference type="PROSITE" id="PS50096">
    <property type="entry name" value="IQ"/>
    <property type="match status" value="1"/>
</dbReference>
<sequence length="92" mass="10246">MGAPRNWFSSVRKRFIKTSHTNINILYSPSLSDQSIITEAARGKSANLECKDSAPSSSRPIPPPRKQITREDSAATKIQAVFRGHLVFYLSL</sequence>
<proteinExistence type="predicted"/>
<dbReference type="GO" id="GO:0005516">
    <property type="term" value="F:calmodulin binding"/>
    <property type="evidence" value="ECO:0007669"/>
    <property type="project" value="UniProtKB-KW"/>
</dbReference>
<dbReference type="InterPro" id="IPR000048">
    <property type="entry name" value="IQ_motif_EF-hand-BS"/>
</dbReference>
<evidence type="ECO:0000313" key="4">
    <source>
        <dbReference type="Proteomes" id="UP001054252"/>
    </source>
</evidence>
<comment type="caution">
    <text evidence="3">The sequence shown here is derived from an EMBL/GenBank/DDBJ whole genome shotgun (WGS) entry which is preliminary data.</text>
</comment>
<feature type="region of interest" description="Disordered" evidence="2">
    <location>
        <begin position="47"/>
        <end position="72"/>
    </location>
</feature>
<reference evidence="3 4" key="1">
    <citation type="journal article" date="2021" name="Commun. Biol.">
        <title>The genome of Shorea leprosula (Dipterocarpaceae) highlights the ecological relevance of drought in aseasonal tropical rainforests.</title>
        <authorList>
            <person name="Ng K.K.S."/>
            <person name="Kobayashi M.J."/>
            <person name="Fawcett J.A."/>
            <person name="Hatakeyama M."/>
            <person name="Paape T."/>
            <person name="Ng C.H."/>
            <person name="Ang C.C."/>
            <person name="Tnah L.H."/>
            <person name="Lee C.T."/>
            <person name="Nishiyama T."/>
            <person name="Sese J."/>
            <person name="O'Brien M.J."/>
            <person name="Copetti D."/>
            <person name="Mohd Noor M.I."/>
            <person name="Ong R.C."/>
            <person name="Putra M."/>
            <person name="Sireger I.Z."/>
            <person name="Indrioko S."/>
            <person name="Kosugi Y."/>
            <person name="Izuno A."/>
            <person name="Isagi Y."/>
            <person name="Lee S.L."/>
            <person name="Shimizu K.K."/>
        </authorList>
    </citation>
    <scope>NUCLEOTIDE SEQUENCE [LARGE SCALE GENOMIC DNA]</scope>
    <source>
        <strain evidence="3">214</strain>
    </source>
</reference>
<name>A0AAV5M5H7_9ROSI</name>
<gene>
    <name evidence="3" type="ORF">SLEP1_g51354</name>
</gene>
<keyword evidence="1" id="KW-0112">Calmodulin-binding</keyword>
<dbReference type="Proteomes" id="UP001054252">
    <property type="component" value="Unassembled WGS sequence"/>
</dbReference>
<dbReference type="AlphaFoldDB" id="A0AAV5M5H7"/>
<dbReference type="EMBL" id="BPVZ01000177">
    <property type="protein sequence ID" value="GKV44141.1"/>
    <property type="molecule type" value="Genomic_DNA"/>
</dbReference>
<evidence type="ECO:0000256" key="2">
    <source>
        <dbReference type="SAM" id="MobiDB-lite"/>
    </source>
</evidence>